<evidence type="ECO:0000256" key="7">
    <source>
        <dbReference type="ARBA" id="ARBA00022827"/>
    </source>
</evidence>
<keyword evidence="7" id="KW-0274">FAD</keyword>
<dbReference type="PANTHER" id="PTHR19384">
    <property type="entry name" value="NITRIC OXIDE SYNTHASE-RELATED"/>
    <property type="match status" value="1"/>
</dbReference>
<evidence type="ECO:0000256" key="4">
    <source>
        <dbReference type="ARBA" id="ARBA00022490"/>
    </source>
</evidence>
<dbReference type="Gene3D" id="2.40.30.10">
    <property type="entry name" value="Translation factors"/>
    <property type="match status" value="2"/>
</dbReference>
<dbReference type="InterPro" id="IPR039261">
    <property type="entry name" value="FNR_nucleotide-bd"/>
</dbReference>
<dbReference type="InterPro" id="IPR003097">
    <property type="entry name" value="CysJ-like_FAD-binding"/>
</dbReference>
<comment type="subcellular location">
    <subcellularLocation>
        <location evidence="3">Cytoplasm</location>
    </subcellularLocation>
</comment>
<evidence type="ECO:0000313" key="12">
    <source>
        <dbReference type="EMBL" id="KAK9790549.1"/>
    </source>
</evidence>
<evidence type="ECO:0000256" key="1">
    <source>
        <dbReference type="ARBA" id="ARBA00001917"/>
    </source>
</evidence>
<dbReference type="Proteomes" id="UP001465755">
    <property type="component" value="Unassembled WGS sequence"/>
</dbReference>
<keyword evidence="13" id="KW-1185">Reference proteome</keyword>
<evidence type="ECO:0000256" key="2">
    <source>
        <dbReference type="ARBA" id="ARBA00001974"/>
    </source>
</evidence>
<dbReference type="InterPro" id="IPR017927">
    <property type="entry name" value="FAD-bd_FR_type"/>
</dbReference>
<dbReference type="Pfam" id="PF00258">
    <property type="entry name" value="Flavodoxin_1"/>
    <property type="match status" value="1"/>
</dbReference>
<dbReference type="Gene3D" id="3.40.50.360">
    <property type="match status" value="1"/>
</dbReference>
<dbReference type="Gene3D" id="3.40.50.80">
    <property type="entry name" value="Nucleotide-binding domain of ferredoxin-NADP reductase (FNR) module"/>
    <property type="match status" value="1"/>
</dbReference>
<evidence type="ECO:0000256" key="9">
    <source>
        <dbReference type="ARBA" id="ARBA00023002"/>
    </source>
</evidence>
<accession>A0AAW1NLB0</accession>
<dbReference type="PANTHER" id="PTHR19384:SF10">
    <property type="entry name" value="NADPH-DEPENDENT DIFLAVIN OXIDOREDUCTASE 1"/>
    <property type="match status" value="1"/>
</dbReference>
<dbReference type="InterPro" id="IPR001709">
    <property type="entry name" value="Flavoprot_Pyr_Nucl_cyt_Rdtase"/>
</dbReference>
<dbReference type="InterPro" id="IPR001094">
    <property type="entry name" value="Flavdoxin-like"/>
</dbReference>
<evidence type="ECO:0000259" key="11">
    <source>
        <dbReference type="PROSITE" id="PS51384"/>
    </source>
</evidence>
<keyword evidence="4" id="KW-0963">Cytoplasm</keyword>
<dbReference type="InterPro" id="IPR029039">
    <property type="entry name" value="Flavoprotein-like_sf"/>
</dbReference>
<organism evidence="12 13">
    <name type="scientific">Symbiochloris irregularis</name>
    <dbReference type="NCBI Taxonomy" id="706552"/>
    <lineage>
        <taxon>Eukaryota</taxon>
        <taxon>Viridiplantae</taxon>
        <taxon>Chlorophyta</taxon>
        <taxon>core chlorophytes</taxon>
        <taxon>Trebouxiophyceae</taxon>
        <taxon>Trebouxiales</taxon>
        <taxon>Trebouxiaceae</taxon>
        <taxon>Symbiochloris</taxon>
    </lineage>
</organism>
<dbReference type="SUPFAM" id="SSF52343">
    <property type="entry name" value="Ferredoxin reductase-like, C-terminal NADP-linked domain"/>
    <property type="match status" value="1"/>
</dbReference>
<evidence type="ECO:0000256" key="8">
    <source>
        <dbReference type="ARBA" id="ARBA00022857"/>
    </source>
</evidence>
<keyword evidence="5" id="KW-0285">Flavoprotein</keyword>
<protein>
    <recommendedName>
        <fullName evidence="14">NADPH-dependent diflavin oxidoreductase 1</fullName>
    </recommendedName>
</protein>
<dbReference type="AlphaFoldDB" id="A0AAW1NLB0"/>
<evidence type="ECO:0000259" key="10">
    <source>
        <dbReference type="PROSITE" id="PS50902"/>
    </source>
</evidence>
<dbReference type="EMBL" id="JALJOQ010000191">
    <property type="protein sequence ID" value="KAK9790549.1"/>
    <property type="molecule type" value="Genomic_DNA"/>
</dbReference>
<dbReference type="GO" id="GO:0050660">
    <property type="term" value="F:flavin adenine dinucleotide binding"/>
    <property type="evidence" value="ECO:0007669"/>
    <property type="project" value="TreeGrafter"/>
</dbReference>
<sequence length="589" mass="65042">MGTDLLILFGSQTGNAQDVAESVGRSAQLRQLTSTVVAMDAFDIARLHEQVAVIFIASTTGQGETPDNMKQFWRFLLRKSLPTDALNGMQHAVFGLGDSGYQQYNTVAKKLDRRLAALGSAALLERGLGDDQHFSGYDSALFPWLEQLWAALQDLWPHKDQSVLPGSEGQLPTCKYSAAILNFYDARAVLDTPRETHEQEVFAWTAFTRLEAIASGLAAPPKQFSGCGPGRPFMASVIANRRITSPDHFQDTRHIELDLASSGIVYEPGDLLNILPRQNPEAVQRFLRRTGLDAQSVVRLAAAGAESADRVRQSVQVTVGSLVAGALDIHGACPKRFFFEILAHFATEPHETERLLYFASSEGRDDLSQYNTREGRTVLEALEDFPSAQVPLQWLLSIVPRIKPRQFSIASSLRAHPHQAHITAAIVDYKTPHKRRKQGLCTGVAPFRAFLEERAALQAAGNVEIAPCHLYFGCRGANQDFYYKEQWQEYVSTGVLAADGGLVAAFSRQDGRKVYVTHRIREHAQQLFSLLTHKGASVYISGSATRMPQDVIAALEDVVAQQGQIPQQEAKVFLKALQSSRRCVIEAWS</sequence>
<dbReference type="InterPro" id="IPR008254">
    <property type="entry name" value="Flavodoxin/NO_synth"/>
</dbReference>
<comment type="caution">
    <text evidence="12">The sequence shown here is derived from an EMBL/GenBank/DDBJ whole genome shotgun (WGS) entry which is preliminary data.</text>
</comment>
<dbReference type="SUPFAM" id="SSF63380">
    <property type="entry name" value="Riboflavin synthase domain-like"/>
    <property type="match status" value="1"/>
</dbReference>
<gene>
    <name evidence="12" type="ORF">WJX73_010811</name>
</gene>
<comment type="cofactor">
    <cofactor evidence="2">
        <name>FAD</name>
        <dbReference type="ChEBI" id="CHEBI:57692"/>
    </cofactor>
</comment>
<reference evidence="12 13" key="1">
    <citation type="journal article" date="2024" name="Nat. Commun.">
        <title>Phylogenomics reveals the evolutionary origins of lichenization in chlorophyte algae.</title>
        <authorList>
            <person name="Puginier C."/>
            <person name="Libourel C."/>
            <person name="Otte J."/>
            <person name="Skaloud P."/>
            <person name="Haon M."/>
            <person name="Grisel S."/>
            <person name="Petersen M."/>
            <person name="Berrin J.G."/>
            <person name="Delaux P.M."/>
            <person name="Dal Grande F."/>
            <person name="Keller J."/>
        </authorList>
    </citation>
    <scope>NUCLEOTIDE SEQUENCE [LARGE SCALE GENOMIC DNA]</scope>
    <source>
        <strain evidence="12 13">SAG 2036</strain>
    </source>
</reference>
<keyword evidence="8" id="KW-0521">NADP</keyword>
<proteinExistence type="predicted"/>
<name>A0AAW1NLB0_9CHLO</name>
<dbReference type="InterPro" id="IPR023173">
    <property type="entry name" value="NADPH_Cyt_P450_Rdtase_alpha"/>
</dbReference>
<dbReference type="Pfam" id="PF00667">
    <property type="entry name" value="FAD_binding_1"/>
    <property type="match status" value="1"/>
</dbReference>
<dbReference type="Gene3D" id="1.20.990.10">
    <property type="entry name" value="NADPH-cytochrome p450 Reductase, Chain A, domain 3"/>
    <property type="match status" value="1"/>
</dbReference>
<dbReference type="FunFam" id="3.40.50.360:FF:000015">
    <property type="entry name" value="NADPH-dependent diflavin oxidoreductase 1"/>
    <property type="match status" value="1"/>
</dbReference>
<dbReference type="PRINTS" id="PR00369">
    <property type="entry name" value="FLAVODOXIN"/>
</dbReference>
<feature type="domain" description="FAD-binding FR-type" evidence="11">
    <location>
        <begin position="230"/>
        <end position="484"/>
    </location>
</feature>
<evidence type="ECO:0008006" key="14">
    <source>
        <dbReference type="Google" id="ProtNLM"/>
    </source>
</evidence>
<dbReference type="PRINTS" id="PR00371">
    <property type="entry name" value="FPNCR"/>
</dbReference>
<feature type="domain" description="Flavodoxin-like" evidence="10">
    <location>
        <begin position="5"/>
        <end position="149"/>
    </location>
</feature>
<evidence type="ECO:0000313" key="13">
    <source>
        <dbReference type="Proteomes" id="UP001465755"/>
    </source>
</evidence>
<dbReference type="GO" id="GO:0005829">
    <property type="term" value="C:cytosol"/>
    <property type="evidence" value="ECO:0007669"/>
    <property type="project" value="TreeGrafter"/>
</dbReference>
<keyword evidence="6" id="KW-0288">FMN</keyword>
<dbReference type="FunFam" id="3.40.50.80:FF:000032">
    <property type="entry name" value="NADPH-dependent diflavin oxidoreductase 1"/>
    <property type="match status" value="1"/>
</dbReference>
<evidence type="ECO:0000256" key="5">
    <source>
        <dbReference type="ARBA" id="ARBA00022630"/>
    </source>
</evidence>
<dbReference type="GO" id="GO:0010181">
    <property type="term" value="F:FMN binding"/>
    <property type="evidence" value="ECO:0007669"/>
    <property type="project" value="InterPro"/>
</dbReference>
<dbReference type="GO" id="GO:0005634">
    <property type="term" value="C:nucleus"/>
    <property type="evidence" value="ECO:0007669"/>
    <property type="project" value="UniProtKB-ARBA"/>
</dbReference>
<comment type="cofactor">
    <cofactor evidence="1">
        <name>FMN</name>
        <dbReference type="ChEBI" id="CHEBI:58210"/>
    </cofactor>
</comment>
<evidence type="ECO:0000256" key="6">
    <source>
        <dbReference type="ARBA" id="ARBA00022643"/>
    </source>
</evidence>
<dbReference type="PROSITE" id="PS50902">
    <property type="entry name" value="FLAVODOXIN_LIKE"/>
    <property type="match status" value="1"/>
</dbReference>
<dbReference type="GO" id="GO:0016651">
    <property type="term" value="F:oxidoreductase activity, acting on NAD(P)H"/>
    <property type="evidence" value="ECO:0007669"/>
    <property type="project" value="UniProtKB-ARBA"/>
</dbReference>
<dbReference type="PROSITE" id="PS51384">
    <property type="entry name" value="FAD_FR"/>
    <property type="match status" value="1"/>
</dbReference>
<evidence type="ECO:0000256" key="3">
    <source>
        <dbReference type="ARBA" id="ARBA00004496"/>
    </source>
</evidence>
<dbReference type="InterPro" id="IPR017938">
    <property type="entry name" value="Riboflavin_synthase-like_b-brl"/>
</dbReference>
<keyword evidence="9" id="KW-0560">Oxidoreductase</keyword>
<dbReference type="SUPFAM" id="SSF52218">
    <property type="entry name" value="Flavoproteins"/>
    <property type="match status" value="1"/>
</dbReference>